<keyword evidence="4" id="KW-1185">Reference proteome</keyword>
<reference evidence="3" key="1">
    <citation type="submission" date="2010-02" db="EMBL/GenBank/DDBJ databases">
        <title>Sequencing and annotation of the Blastocystis hominis genome.</title>
        <authorList>
            <person name="Wincker P."/>
        </authorList>
    </citation>
    <scope>NUCLEOTIDE SEQUENCE</scope>
    <source>
        <strain evidence="3">Singapore isolate B</strain>
    </source>
</reference>
<sequence length="293" mass="31455">MQPPLQPSSSQVDSQTGPSVATPAQPSSSSSSSSAQPLKHDKGSSLFSNQKKLADGRPFPSDYRTNSLNFTFDAASGFFYEASSKFYYCSSADLYLDSVSSLYYTLKDHTLTPFTPPLPSTTAAPPPIPPPPEQPAIISAPSTFQFAPQPAAPAAPIALTIKFKTDLHEIIKPPPPPSQPASSSSSSSQHAAPDSKDSLDTLQLLPGQSVNWDLQPARSKAAKRKAPPKEPEKAPKKEPPSLGEMRRIAGRSRHGCPACFVRLNRGFNGRCAVDASKTTRSFNSTWRRASCIK</sequence>
<name>D8M501_BLAHO</name>
<dbReference type="EMBL" id="FN668655">
    <property type="protein sequence ID" value="CBK23140.2"/>
    <property type="molecule type" value="Genomic_DNA"/>
</dbReference>
<dbReference type="RefSeq" id="XP_012897188.1">
    <property type="nucleotide sequence ID" value="XM_013041734.1"/>
</dbReference>
<accession>D8M501</accession>
<dbReference type="InParanoid" id="D8M501"/>
<dbReference type="GeneID" id="24920187"/>
<dbReference type="CDD" id="cd16074">
    <property type="entry name" value="OCRE"/>
    <property type="match status" value="1"/>
</dbReference>
<proteinExistence type="predicted"/>
<dbReference type="Proteomes" id="UP000008312">
    <property type="component" value="Unassembled WGS sequence"/>
</dbReference>
<evidence type="ECO:0000313" key="3">
    <source>
        <dbReference type="EMBL" id="CBK23140.2"/>
    </source>
</evidence>
<evidence type="ECO:0000259" key="2">
    <source>
        <dbReference type="Pfam" id="PF17780"/>
    </source>
</evidence>
<feature type="compositionally biased region" description="Basic and acidic residues" evidence="1">
    <location>
        <begin position="227"/>
        <end position="243"/>
    </location>
</feature>
<feature type="compositionally biased region" description="Polar residues" evidence="1">
    <location>
        <begin position="7"/>
        <end position="26"/>
    </location>
</feature>
<evidence type="ECO:0000313" key="4">
    <source>
        <dbReference type="Proteomes" id="UP000008312"/>
    </source>
</evidence>
<feature type="compositionally biased region" description="Low complexity" evidence="1">
    <location>
        <begin position="180"/>
        <end position="192"/>
    </location>
</feature>
<feature type="domain" description="OCRE" evidence="2">
    <location>
        <begin position="69"/>
        <end position="106"/>
    </location>
</feature>
<feature type="region of interest" description="Disordered" evidence="1">
    <location>
        <begin position="1"/>
        <end position="60"/>
    </location>
</feature>
<gene>
    <name evidence="3" type="ORF">GSBLH_T00003064001</name>
</gene>
<evidence type="ECO:0000256" key="1">
    <source>
        <dbReference type="SAM" id="MobiDB-lite"/>
    </source>
</evidence>
<organism evidence="3">
    <name type="scientific">Blastocystis hominis</name>
    <dbReference type="NCBI Taxonomy" id="12968"/>
    <lineage>
        <taxon>Eukaryota</taxon>
        <taxon>Sar</taxon>
        <taxon>Stramenopiles</taxon>
        <taxon>Bigyra</taxon>
        <taxon>Opalozoa</taxon>
        <taxon>Opalinata</taxon>
        <taxon>Blastocystidae</taxon>
        <taxon>Blastocystis</taxon>
    </lineage>
</organism>
<feature type="region of interest" description="Disordered" evidence="1">
    <location>
        <begin position="169"/>
        <end position="243"/>
    </location>
</feature>
<dbReference type="InterPro" id="IPR041591">
    <property type="entry name" value="OCRE"/>
</dbReference>
<dbReference type="OrthoDB" id="439808at2759"/>
<dbReference type="AlphaFoldDB" id="D8M501"/>
<dbReference type="Pfam" id="PF17780">
    <property type="entry name" value="OCRE"/>
    <property type="match status" value="1"/>
</dbReference>
<protein>
    <recommendedName>
        <fullName evidence="2">OCRE domain-containing protein</fullName>
    </recommendedName>
</protein>